<organism evidence="2 3">
    <name type="scientific">Actinomadura namibiensis</name>
    <dbReference type="NCBI Taxonomy" id="182080"/>
    <lineage>
        <taxon>Bacteria</taxon>
        <taxon>Bacillati</taxon>
        <taxon>Actinomycetota</taxon>
        <taxon>Actinomycetes</taxon>
        <taxon>Streptosporangiales</taxon>
        <taxon>Thermomonosporaceae</taxon>
        <taxon>Actinomadura</taxon>
    </lineage>
</organism>
<dbReference type="AlphaFoldDB" id="A0A7W3QJY0"/>
<evidence type="ECO:0000313" key="2">
    <source>
        <dbReference type="EMBL" id="MBA8949408.1"/>
    </source>
</evidence>
<evidence type="ECO:0000259" key="1">
    <source>
        <dbReference type="PROSITE" id="PS50943"/>
    </source>
</evidence>
<dbReference type="PROSITE" id="PS50943">
    <property type="entry name" value="HTH_CROC1"/>
    <property type="match status" value="1"/>
</dbReference>
<dbReference type="Gene3D" id="1.10.260.40">
    <property type="entry name" value="lambda repressor-like DNA-binding domains"/>
    <property type="match status" value="1"/>
</dbReference>
<sequence>MRELRGLSQSALAKELIVTREVIASYENQRNMPDREFCVKADEFFGSGEVFQGLWHHMQREHVASWFELYLPHEAEATAIRTFQPAYVPGLLQTEAYMRADARSQTLGDGWIVQRLARAEMLRRDDPPHLFAVMDESVILRAVGGAAVMREQLAHILDMAKRPHVHVQVVRMMDGWYYGLDGAVVVLSKRDQTGAGYVEAQFGGRLIEDPVEVSRLGLRFDEIRGQALNEPDSLALIRRVMEAMQDDPVAEEQP</sequence>
<dbReference type="InterPro" id="IPR010982">
    <property type="entry name" value="Lambda_DNA-bd_dom_sf"/>
</dbReference>
<dbReference type="InterPro" id="IPR001387">
    <property type="entry name" value="Cro/C1-type_HTH"/>
</dbReference>
<reference evidence="2 3" key="1">
    <citation type="submission" date="2020-08" db="EMBL/GenBank/DDBJ databases">
        <title>Genomic Encyclopedia of Type Strains, Phase IV (KMG-IV): sequencing the most valuable type-strain genomes for metagenomic binning, comparative biology and taxonomic classification.</title>
        <authorList>
            <person name="Goeker M."/>
        </authorList>
    </citation>
    <scope>NUCLEOTIDE SEQUENCE [LARGE SCALE GENOMIC DNA]</scope>
    <source>
        <strain evidence="2 3">DSM 44197</strain>
    </source>
</reference>
<dbReference type="Pfam" id="PF19054">
    <property type="entry name" value="DUF5753"/>
    <property type="match status" value="1"/>
</dbReference>
<keyword evidence="3" id="KW-1185">Reference proteome</keyword>
<proteinExistence type="predicted"/>
<protein>
    <submittedName>
        <fullName evidence="2">Transcriptional regulator with XRE-family HTH domain</fullName>
    </submittedName>
</protein>
<dbReference type="EMBL" id="JACJIA010000001">
    <property type="protein sequence ID" value="MBA8949408.1"/>
    <property type="molecule type" value="Genomic_DNA"/>
</dbReference>
<dbReference type="Proteomes" id="UP000572680">
    <property type="component" value="Unassembled WGS sequence"/>
</dbReference>
<dbReference type="GO" id="GO:0003677">
    <property type="term" value="F:DNA binding"/>
    <property type="evidence" value="ECO:0007669"/>
    <property type="project" value="InterPro"/>
</dbReference>
<accession>A0A7W3QJY0</accession>
<dbReference type="CDD" id="cd00093">
    <property type="entry name" value="HTH_XRE"/>
    <property type="match status" value="1"/>
</dbReference>
<gene>
    <name evidence="2" type="ORF">HNR61_001006</name>
</gene>
<feature type="domain" description="HTH cro/C1-type" evidence="1">
    <location>
        <begin position="1"/>
        <end position="51"/>
    </location>
</feature>
<dbReference type="Pfam" id="PF01381">
    <property type="entry name" value="HTH_3"/>
    <property type="match status" value="1"/>
</dbReference>
<dbReference type="InterPro" id="IPR043917">
    <property type="entry name" value="DUF5753"/>
</dbReference>
<evidence type="ECO:0000313" key="3">
    <source>
        <dbReference type="Proteomes" id="UP000572680"/>
    </source>
</evidence>
<name>A0A7W3QJY0_ACTNM</name>
<comment type="caution">
    <text evidence="2">The sequence shown here is derived from an EMBL/GenBank/DDBJ whole genome shotgun (WGS) entry which is preliminary data.</text>
</comment>
<dbReference type="SUPFAM" id="SSF47413">
    <property type="entry name" value="lambda repressor-like DNA-binding domains"/>
    <property type="match status" value="1"/>
</dbReference>